<proteinExistence type="predicted"/>
<keyword evidence="1" id="KW-0472">Membrane</keyword>
<feature type="transmembrane region" description="Helical" evidence="1">
    <location>
        <begin position="308"/>
        <end position="330"/>
    </location>
</feature>
<dbReference type="WBParaSite" id="TCONS_00007757.p1">
    <property type="protein sequence ID" value="TCONS_00007757.p1"/>
    <property type="gene ID" value="XLOC_005791"/>
</dbReference>
<feature type="transmembrane region" description="Helical" evidence="1">
    <location>
        <begin position="6"/>
        <end position="27"/>
    </location>
</feature>
<evidence type="ECO:0000313" key="4">
    <source>
        <dbReference type="WBParaSite" id="TCONS_00007757.p1"/>
    </source>
</evidence>
<reference evidence="3" key="1">
    <citation type="submission" date="2015-08" db="UniProtKB">
        <authorList>
            <consortium name="WormBaseParasite"/>
        </authorList>
    </citation>
    <scope>IDENTIFICATION</scope>
</reference>
<feature type="transmembrane region" description="Helical" evidence="1">
    <location>
        <begin position="342"/>
        <end position="362"/>
    </location>
</feature>
<sequence>MASRIYVTFIGVLWLSTTFIGLALLIGPYVKVYQDIRNDTEMIMKNFKDTSNILNNIGKLFSDVDKIVNEINDTKIWLNLKEKNINIFDEFSNVFILNDTKKLINQTNKDNYLKNVDEITKSFKNDTNKFTKRWKKKMKLFNDIGFLYTNIEKLVDEIEKDIILVIKDIKLIFGHINLINNLETVFKNIRNNLIPILHLKRKYQNRVSILFVKQLGETNASIKYKKENVGNGIIIVLHSCYYFNIDTNIENGIQSFINDIKAQLNMNKLKTTLLDNQDVSITMKQDGLSGKEIEVCPLWGRNQRIYTILFGILIGLALIISIILLILIIIQCLGGNQVKFGILGIMIIFVIISITTMIITLIHKTRNDLSPAGKKYYDIYIPQYADKYTVLSVITFFIGYLLTFLLSIANVVFN</sequence>
<evidence type="ECO:0000313" key="3">
    <source>
        <dbReference type="WBParaSite" id="SSTP_0000964000.1"/>
    </source>
</evidence>
<name>A0A0K0EJJ4_STRER</name>
<evidence type="ECO:0000313" key="2">
    <source>
        <dbReference type="Proteomes" id="UP000035681"/>
    </source>
</evidence>
<dbReference type="WBParaSite" id="SSTP_0000964000.1">
    <property type="protein sequence ID" value="SSTP_0000964000.1"/>
    <property type="gene ID" value="SSTP_0000964000"/>
</dbReference>
<keyword evidence="1" id="KW-0812">Transmembrane</keyword>
<dbReference type="AlphaFoldDB" id="A0A0K0EJJ4"/>
<organism evidence="3">
    <name type="scientific">Strongyloides stercoralis</name>
    <name type="common">Threadworm</name>
    <dbReference type="NCBI Taxonomy" id="6248"/>
    <lineage>
        <taxon>Eukaryota</taxon>
        <taxon>Metazoa</taxon>
        <taxon>Ecdysozoa</taxon>
        <taxon>Nematoda</taxon>
        <taxon>Chromadorea</taxon>
        <taxon>Rhabditida</taxon>
        <taxon>Tylenchina</taxon>
        <taxon>Panagrolaimomorpha</taxon>
        <taxon>Strongyloidoidea</taxon>
        <taxon>Strongyloididae</taxon>
        <taxon>Strongyloides</taxon>
    </lineage>
</organism>
<keyword evidence="2" id="KW-1185">Reference proteome</keyword>
<accession>A0A0K0EJJ4</accession>
<keyword evidence="1" id="KW-1133">Transmembrane helix</keyword>
<dbReference type="Proteomes" id="UP000035681">
    <property type="component" value="Unplaced"/>
</dbReference>
<evidence type="ECO:0000256" key="1">
    <source>
        <dbReference type="SAM" id="Phobius"/>
    </source>
</evidence>
<protein>
    <submittedName>
        <fullName evidence="3 4">Uncharacterized protein</fullName>
    </submittedName>
</protein>
<feature type="transmembrane region" description="Helical" evidence="1">
    <location>
        <begin position="388"/>
        <end position="413"/>
    </location>
</feature>